<proteinExistence type="predicted"/>
<dbReference type="AlphaFoldDB" id="A0A7R9LJW4"/>
<reference evidence="1" key="1">
    <citation type="submission" date="2020-11" db="EMBL/GenBank/DDBJ databases">
        <authorList>
            <person name="Tran Van P."/>
        </authorList>
    </citation>
    <scope>NUCLEOTIDE SEQUENCE</scope>
</reference>
<organism evidence="1">
    <name type="scientific">Medioppia subpectinata</name>
    <dbReference type="NCBI Taxonomy" id="1979941"/>
    <lineage>
        <taxon>Eukaryota</taxon>
        <taxon>Metazoa</taxon>
        <taxon>Ecdysozoa</taxon>
        <taxon>Arthropoda</taxon>
        <taxon>Chelicerata</taxon>
        <taxon>Arachnida</taxon>
        <taxon>Acari</taxon>
        <taxon>Acariformes</taxon>
        <taxon>Sarcoptiformes</taxon>
        <taxon>Oribatida</taxon>
        <taxon>Brachypylina</taxon>
        <taxon>Oppioidea</taxon>
        <taxon>Oppiidae</taxon>
        <taxon>Medioppia</taxon>
    </lineage>
</organism>
<dbReference type="EMBL" id="OC882688">
    <property type="protein sequence ID" value="CAD7642872.1"/>
    <property type="molecule type" value="Genomic_DNA"/>
</dbReference>
<dbReference type="EMBL" id="CAJPIZ010028113">
    <property type="protein sequence ID" value="CAG2119396.1"/>
    <property type="molecule type" value="Genomic_DNA"/>
</dbReference>
<evidence type="ECO:0000313" key="2">
    <source>
        <dbReference type="Proteomes" id="UP000759131"/>
    </source>
</evidence>
<accession>A0A7R9LJW4</accession>
<dbReference type="Proteomes" id="UP000759131">
    <property type="component" value="Unassembled WGS sequence"/>
</dbReference>
<name>A0A7R9LJW4_9ACAR</name>
<sequence>MDKNYAIDETGLPNKVTQILAMIKCVVKCFVETINKNQVCEKLFPCLYDCTIGQKSISRELETKIQMSSGKVSKIEMKVIYKVLKCAHHCILDRPITDWQSFSHALYCFTDTLIN</sequence>
<evidence type="ECO:0000313" key="1">
    <source>
        <dbReference type="EMBL" id="CAD7642872.1"/>
    </source>
</evidence>
<keyword evidence="2" id="KW-1185">Reference proteome</keyword>
<gene>
    <name evidence="1" type="ORF">OSB1V03_LOCUS19345</name>
</gene>
<protein>
    <submittedName>
        <fullName evidence="1">Uncharacterized protein</fullName>
    </submittedName>
</protein>